<evidence type="ECO:0000256" key="2">
    <source>
        <dbReference type="SAM" id="Phobius"/>
    </source>
</evidence>
<protein>
    <submittedName>
        <fullName evidence="3">Uncharacterized protein</fullName>
    </submittedName>
</protein>
<keyword evidence="2" id="KW-0472">Membrane</keyword>
<gene>
    <name evidence="3" type="ORF">CWC05_03475</name>
</gene>
<reference evidence="3 4" key="1">
    <citation type="submission" date="2017-12" db="EMBL/GenBank/DDBJ databases">
        <authorList>
            <person name="Paulsen S."/>
            <person name="Gram L.K."/>
        </authorList>
    </citation>
    <scope>NUCLEOTIDE SEQUENCE [LARGE SCALE GENOMIC DNA]</scope>
    <source>
        <strain evidence="3 4">S2897</strain>
    </source>
</reference>
<feature type="compositionally biased region" description="Basic and acidic residues" evidence="1">
    <location>
        <begin position="258"/>
        <end position="280"/>
    </location>
</feature>
<feature type="region of interest" description="Disordered" evidence="1">
    <location>
        <begin position="242"/>
        <end position="291"/>
    </location>
</feature>
<dbReference type="AlphaFoldDB" id="A0A5S3Z8B8"/>
<feature type="compositionally biased region" description="Polar residues" evidence="1">
    <location>
        <begin position="242"/>
        <end position="257"/>
    </location>
</feature>
<feature type="transmembrane region" description="Helical" evidence="2">
    <location>
        <begin position="12"/>
        <end position="35"/>
    </location>
</feature>
<organism evidence="3 4">
    <name type="scientific">Pseudoalteromonas ruthenica</name>
    <dbReference type="NCBI Taxonomy" id="151081"/>
    <lineage>
        <taxon>Bacteria</taxon>
        <taxon>Pseudomonadati</taxon>
        <taxon>Pseudomonadota</taxon>
        <taxon>Gammaproteobacteria</taxon>
        <taxon>Alteromonadales</taxon>
        <taxon>Pseudoalteromonadaceae</taxon>
        <taxon>Pseudoalteromonas</taxon>
    </lineage>
</organism>
<accession>A0A5S3Z8B8</accession>
<keyword evidence="2" id="KW-0812">Transmembrane</keyword>
<proteinExistence type="predicted"/>
<feature type="transmembrane region" description="Helical" evidence="2">
    <location>
        <begin position="47"/>
        <end position="67"/>
    </location>
</feature>
<dbReference type="EMBL" id="PNCG01000002">
    <property type="protein sequence ID" value="TMP88502.1"/>
    <property type="molecule type" value="Genomic_DNA"/>
</dbReference>
<reference evidence="4" key="2">
    <citation type="submission" date="2019-06" db="EMBL/GenBank/DDBJ databases">
        <title>Co-occurence of chitin degradation, pigmentation and bioactivity in marine Pseudoalteromonas.</title>
        <authorList>
            <person name="Sonnenschein E.C."/>
            <person name="Bech P.K."/>
        </authorList>
    </citation>
    <scope>NUCLEOTIDE SEQUENCE [LARGE SCALE GENOMIC DNA]</scope>
    <source>
        <strain evidence="4">S2897</strain>
    </source>
</reference>
<name>A0A5S3Z8B8_9GAMM</name>
<comment type="caution">
    <text evidence="3">The sequence shown here is derived from an EMBL/GenBank/DDBJ whole genome shotgun (WGS) entry which is preliminary data.</text>
</comment>
<evidence type="ECO:0000313" key="3">
    <source>
        <dbReference type="EMBL" id="TMP88502.1"/>
    </source>
</evidence>
<keyword evidence="2" id="KW-1133">Transmembrane helix</keyword>
<evidence type="ECO:0000256" key="1">
    <source>
        <dbReference type="SAM" id="MobiDB-lite"/>
    </source>
</evidence>
<sequence length="291" mass="32901">MTKRKDERSLIPLLAVVGIVAAPLIFILGIVAGSQIQLANILTADSLSSWISALATVAIAVLTFVLAKETWYLREAQIEQVNELRVQSIRPNVSIKFFSSPISFNLMMLEVSNLGKGIARNVRFKFYDRNGNEIKATEDAIVDEFLKLHVISKGLHSLGINQKFESFLFSFYDVKNKIDSEDVFSPYFKISTSYEDVEGNSYSDELIIDFKEFDGVSEIGGGDPLHKISGDIKKLREQFEGMTQSSSKRLHVNTYSSQDRKQEREDQQRWLEEQKAKRELSTANNKSQADS</sequence>
<dbReference type="RefSeq" id="WP_138547375.1">
    <property type="nucleotide sequence ID" value="NZ_PNCG01000002.1"/>
</dbReference>
<dbReference type="Proteomes" id="UP000305874">
    <property type="component" value="Unassembled WGS sequence"/>
</dbReference>
<feature type="compositionally biased region" description="Polar residues" evidence="1">
    <location>
        <begin position="281"/>
        <end position="291"/>
    </location>
</feature>
<evidence type="ECO:0000313" key="4">
    <source>
        <dbReference type="Proteomes" id="UP000305874"/>
    </source>
</evidence>